<dbReference type="PANTHER" id="PTHR35882">
    <property type="entry name" value="PELA"/>
    <property type="match status" value="1"/>
</dbReference>
<dbReference type="SUPFAM" id="SSF51445">
    <property type="entry name" value="(Trans)glycosidases"/>
    <property type="match status" value="1"/>
</dbReference>
<dbReference type="PANTHER" id="PTHR35882:SF2">
    <property type="entry name" value="PELA"/>
    <property type="match status" value="1"/>
</dbReference>
<dbReference type="Proteomes" id="UP000176451">
    <property type="component" value="Unassembled WGS sequence"/>
</dbReference>
<dbReference type="SUPFAM" id="SSF82171">
    <property type="entry name" value="DPP6 N-terminal domain-like"/>
    <property type="match status" value="1"/>
</dbReference>
<reference evidence="3 4" key="1">
    <citation type="journal article" date="2016" name="Nat. Commun.">
        <title>Thousands of microbial genomes shed light on interconnected biogeochemical processes in an aquifer system.</title>
        <authorList>
            <person name="Anantharaman K."/>
            <person name="Brown C.T."/>
            <person name="Hug L.A."/>
            <person name="Sharon I."/>
            <person name="Castelle C.J."/>
            <person name="Probst A.J."/>
            <person name="Thomas B.C."/>
            <person name="Singh A."/>
            <person name="Wilkins M.J."/>
            <person name="Karaoz U."/>
            <person name="Brodie E.L."/>
            <person name="Williams K.H."/>
            <person name="Hubbard S.S."/>
            <person name="Banfield J.F."/>
        </authorList>
    </citation>
    <scope>NUCLEOTIDE SEQUENCE [LARGE SCALE GENOMIC DNA]</scope>
</reference>
<dbReference type="EMBL" id="MEZV01000050">
    <property type="protein sequence ID" value="OGD65879.1"/>
    <property type="molecule type" value="Genomic_DNA"/>
</dbReference>
<protein>
    <recommendedName>
        <fullName evidence="2">Glycoside-hydrolase family GH114 TIM-barrel domain-containing protein</fullName>
    </recommendedName>
</protein>
<dbReference type="InterPro" id="IPR011659">
    <property type="entry name" value="WD40"/>
</dbReference>
<evidence type="ECO:0000259" key="2">
    <source>
        <dbReference type="Pfam" id="PF03537"/>
    </source>
</evidence>
<dbReference type="Gene3D" id="2.120.10.30">
    <property type="entry name" value="TolB, C-terminal domain"/>
    <property type="match status" value="1"/>
</dbReference>
<name>A0A1F5EEL6_9BACT</name>
<dbReference type="InterPro" id="IPR013785">
    <property type="entry name" value="Aldolase_TIM"/>
</dbReference>
<dbReference type="InterPro" id="IPR011042">
    <property type="entry name" value="6-blade_b-propeller_TolB-like"/>
</dbReference>
<dbReference type="AlphaFoldDB" id="A0A1F5EEL6"/>
<dbReference type="InterPro" id="IPR004352">
    <property type="entry name" value="GH114_TIM-barrel"/>
</dbReference>
<dbReference type="Pfam" id="PF07676">
    <property type="entry name" value="PD40"/>
    <property type="match status" value="3"/>
</dbReference>
<evidence type="ECO:0000313" key="4">
    <source>
        <dbReference type="Proteomes" id="UP000176451"/>
    </source>
</evidence>
<gene>
    <name evidence="3" type="ORF">A3F08_00110</name>
</gene>
<comment type="caution">
    <text evidence="3">The sequence shown here is derived from an EMBL/GenBank/DDBJ whole genome shotgun (WGS) entry which is preliminary data.</text>
</comment>
<evidence type="ECO:0000256" key="1">
    <source>
        <dbReference type="SAM" id="Phobius"/>
    </source>
</evidence>
<evidence type="ECO:0000313" key="3">
    <source>
        <dbReference type="EMBL" id="OGD65879.1"/>
    </source>
</evidence>
<dbReference type="InterPro" id="IPR017853">
    <property type="entry name" value="GH"/>
</dbReference>
<organism evidence="3 4">
    <name type="scientific">Candidatus Berkelbacteria bacterium RIFCSPHIGHO2_12_FULL_36_9</name>
    <dbReference type="NCBI Taxonomy" id="1797469"/>
    <lineage>
        <taxon>Bacteria</taxon>
        <taxon>Candidatus Berkelbacteria</taxon>
    </lineage>
</organism>
<keyword evidence="1" id="KW-0812">Transmembrane</keyword>
<accession>A0A1F5EEL6</accession>
<dbReference type="STRING" id="1797469.A3F08_00110"/>
<proteinExistence type="predicted"/>
<dbReference type="Gene3D" id="3.20.20.70">
    <property type="entry name" value="Aldolase class I"/>
    <property type="match status" value="1"/>
</dbReference>
<keyword evidence="1" id="KW-0472">Membrane</keyword>
<keyword evidence="1" id="KW-1133">Transmembrane helix</keyword>
<feature type="transmembrane region" description="Helical" evidence="1">
    <location>
        <begin position="7"/>
        <end position="29"/>
    </location>
</feature>
<sequence length="631" mass="72441">MENKKKIIILIGLGILISTVLIIFGLFFLKNNKTTTRADKAQKITNCFPKSCQNPVFSPDDKYLIFTRFNNGYNQGPAEIVKINLETKEEKVIVNLEGDNVNVPYGSWVDSKIVFAAESGIATANNDGTNIQFQLNNNKESYYIEPVFNPTNTNQIVLEAVKNNQHQIKLLELDKKNRLTDLTDASFDDRLPSWSSDGKKILWQRNEIGKDNWQIITADIILEDKPHLENIITLTQGPDDTDNSWTWDGKFILSSRTGNGKIPNIFAYSLENKNFQRITQSENEDGAPSSSHDSKYIAFESHQNQDEESPTEIWLIASALSKDYAWESSSVPSEKLKNVKTYANSYIDYTPEDMEKLKKFDIIMIEPYNMKKEWLKELKTAGVVIIAYISVGEADNERRYWKNWQPTEKAYNIDSIPRTKIDQKDSIFIGPDPGWPGSYFVDATNEQWQKIILEQEIPYILALGDGLYDGLVMDLIDVVDEYEGLPREQEMRAGMVELIKKIKQKYPDKIIIPNRGFGILEEMGPYIDAFKFEELTLKYNNIPGQADFEKYNTQLDSSGNHQNQEQIDQAVNFAKKYNRPIFVLDHVETEPSNNSSAKLGYKEAQKLSQKYGVRFIWCANSVDQDLPFWQF</sequence>
<feature type="domain" description="Glycoside-hydrolase family GH114 TIM-barrel" evidence="2">
    <location>
        <begin position="356"/>
        <end position="587"/>
    </location>
</feature>
<dbReference type="Pfam" id="PF03537">
    <property type="entry name" value="Glyco_hydro_114"/>
    <property type="match status" value="1"/>
</dbReference>